<proteinExistence type="predicted"/>
<feature type="non-terminal residue" evidence="1">
    <location>
        <position position="1"/>
    </location>
</feature>
<gene>
    <name evidence="1" type="ORF">S01H1_74920</name>
</gene>
<sequence>AEFALIDKQDNYEVILVNLGARVGEWPYLKMLNPSIGVWHLECLDSRCRTVQDAINFRASRLRSLHKDWNPEKLT</sequence>
<organism evidence="1">
    <name type="scientific">marine sediment metagenome</name>
    <dbReference type="NCBI Taxonomy" id="412755"/>
    <lineage>
        <taxon>unclassified sequences</taxon>
        <taxon>metagenomes</taxon>
        <taxon>ecological metagenomes</taxon>
    </lineage>
</organism>
<accession>X0XRA6</accession>
<name>X0XRA6_9ZZZZ</name>
<dbReference type="AlphaFoldDB" id="X0XRA6"/>
<comment type="caution">
    <text evidence="1">The sequence shown here is derived from an EMBL/GenBank/DDBJ whole genome shotgun (WGS) entry which is preliminary data.</text>
</comment>
<dbReference type="EMBL" id="BARS01050153">
    <property type="protein sequence ID" value="GAG45719.1"/>
    <property type="molecule type" value="Genomic_DNA"/>
</dbReference>
<protein>
    <submittedName>
        <fullName evidence="1">Uncharacterized protein</fullName>
    </submittedName>
</protein>
<evidence type="ECO:0000313" key="1">
    <source>
        <dbReference type="EMBL" id="GAG45719.1"/>
    </source>
</evidence>
<reference evidence="1" key="1">
    <citation type="journal article" date="2014" name="Front. Microbiol.">
        <title>High frequency of phylogenetically diverse reductive dehalogenase-homologous genes in deep subseafloor sedimentary metagenomes.</title>
        <authorList>
            <person name="Kawai M."/>
            <person name="Futagami T."/>
            <person name="Toyoda A."/>
            <person name="Takaki Y."/>
            <person name="Nishi S."/>
            <person name="Hori S."/>
            <person name="Arai W."/>
            <person name="Tsubouchi T."/>
            <person name="Morono Y."/>
            <person name="Uchiyama I."/>
            <person name="Ito T."/>
            <person name="Fujiyama A."/>
            <person name="Inagaki F."/>
            <person name="Takami H."/>
        </authorList>
    </citation>
    <scope>NUCLEOTIDE SEQUENCE</scope>
    <source>
        <strain evidence="1">Expedition CK06-06</strain>
    </source>
</reference>